<dbReference type="AlphaFoldDB" id="A0A1I5VSR6"/>
<dbReference type="RefSeq" id="WP_093534663.1">
    <property type="nucleotide sequence ID" value="NZ_FOXU01000001.1"/>
</dbReference>
<proteinExistence type="predicted"/>
<accession>A0A1I5VSR6</accession>
<dbReference type="EMBL" id="FOXU01000001">
    <property type="protein sequence ID" value="SFQ10500.1"/>
    <property type="molecule type" value="Genomic_DNA"/>
</dbReference>
<organism evidence="1 2">
    <name type="scientific">Psychrobacillus psychrotolerans</name>
    <dbReference type="NCBI Taxonomy" id="126156"/>
    <lineage>
        <taxon>Bacteria</taxon>
        <taxon>Bacillati</taxon>
        <taxon>Bacillota</taxon>
        <taxon>Bacilli</taxon>
        <taxon>Bacillales</taxon>
        <taxon>Bacillaceae</taxon>
        <taxon>Psychrobacillus</taxon>
    </lineage>
</organism>
<evidence type="ECO:0000313" key="2">
    <source>
        <dbReference type="Proteomes" id="UP000198734"/>
    </source>
</evidence>
<sequence>MLLTPLGAIKLFVNDEEVGFTVIKLDLELHCRDVNGRYLIQYEYKSEMKDQEIKCCIPSIDVKGDVESGERLEAISFYRNDIKLTIGIVGGFTDGTNYIEYGGDYLSNGIQYVTYPTTSDRKFYFGVCWIQPLTEENDNQTWFGADPTLMGNL</sequence>
<protein>
    <submittedName>
        <fullName evidence="1">Uncharacterized protein</fullName>
    </submittedName>
</protein>
<keyword evidence="2" id="KW-1185">Reference proteome</keyword>
<dbReference type="OrthoDB" id="1701013at2"/>
<dbReference type="Proteomes" id="UP000198734">
    <property type="component" value="Unassembled WGS sequence"/>
</dbReference>
<evidence type="ECO:0000313" key="1">
    <source>
        <dbReference type="EMBL" id="SFQ10500.1"/>
    </source>
</evidence>
<dbReference type="STRING" id="126156.SAMN05421670_0951"/>
<gene>
    <name evidence="1" type="ORF">SAMN05421670_0951</name>
</gene>
<reference evidence="2" key="1">
    <citation type="submission" date="2016-10" db="EMBL/GenBank/DDBJ databases">
        <authorList>
            <person name="Varghese N."/>
            <person name="Submissions S."/>
        </authorList>
    </citation>
    <scope>NUCLEOTIDE SEQUENCE [LARGE SCALE GENOMIC DNA]</scope>
    <source>
        <strain evidence="2">DSM 11706</strain>
    </source>
</reference>
<name>A0A1I5VSR6_9BACI</name>